<dbReference type="InterPro" id="IPR000387">
    <property type="entry name" value="Tyr_Pase_dom"/>
</dbReference>
<dbReference type="Gene3D" id="1.10.1070.11">
    <property type="entry name" value="Phosphatidylinositol 3-/4-kinase, catalytic domain"/>
    <property type="match status" value="1"/>
</dbReference>
<dbReference type="Proteomes" id="UP000324897">
    <property type="component" value="Unassembled WGS sequence"/>
</dbReference>
<evidence type="ECO:0000313" key="7">
    <source>
        <dbReference type="Proteomes" id="UP000324897"/>
    </source>
</evidence>
<evidence type="ECO:0000256" key="1">
    <source>
        <dbReference type="ARBA" id="ARBA00022801"/>
    </source>
</evidence>
<sequence>MEQQQQAEAEQQQLVPPEEYEEDLYVEEPSSLVDKQIFENWMSALCKKGPSGSPRQNSRIEVMPTESSSLCSSGGLRKMNVHMTMCDDPYMWINTLEERKGYGGEGLASYANVIIVFYSFCCSDLVRTESTGKEENQLILDQPPKISLWERLGNVAPLDIESSDFSWSMLSSLHDSSCPKHSEDEMSKATEVTVNSGGVVFFALFKSSGLSGLPKEAAVVIKCASSKMAIHAERLGYEFARLLRVKTPQARIVYKSCEEWLQIKHAAENARAVAVSNNDKVGKTTCSVLLKKLEENSCLLLMSYIHGSPLLENSKAFNSLEAACITASSLGRVLMLDLIIRNEDRLPCCQLGWRGNPGNLMISDKCSSLNVDRLEDSKSTMGSPNQQVTKNFQRAKRSHSESGIFDPQLDLMSSKVEALRNGRENEECINGNFHILAIDTGVPRRPPEGRQAQDRERYPKVVELIVNSSDYCSNILYEISSGKLGQPRPDDFASRDPSCSLSDEENAVVIQKFRGSFRAALNDLEGFLHLFLHQLYQKLDSIFRDFVPIISERPEEYKHNDAAVLNFPPPRGSYSTPCPPSKQINSELHGDSEMLKSATKSSSAGPRGSSDLISPMSCHSMSNMILKGSAEASPSLRLTMFRKKNSLRLTKKLRDFSKLQKVDPDPETLKEIEQWNKSLKTDVIKFCQENNFHSGFFDGTESNMAADAYNLKIRLEHIIERVSLISDAANTERPSLVVNNLFIGGALAAMSKYTLQHLGITRVLCLCSNGIGQSDAQFPDLFEYKNFSISDDDDANISDVFEEASDFIDQIDRAGGKVLVHCHEGKSRSATVVLAYLMLRKGFTLEKAWNLLKKAHRRAQPNDGFAKALVALDKKLHGKVSMDWQHKRPEAKVCPICSKNVGLSESSLKLHLKKEHKALAAGSVDSASTLEIQNTVPTEPWILAARSTSRDHLSRSVRVLSSSLAASPVSSPTQPRLRVVLSPPPPHAPALCHARPLPRAANRPPPTSIGSDRFTGSSPLPLTDLVSSPPPSIHPPQGFTSGSSFTVWCYPTICSASAVPDDLRWCSPHSLCLILVQGDRSRGRRFPWPRTSMSNPVQDQEGTEQPQRFVKFTFSSMQVYAAAIIWLCFAAVDSGPSRVAAPFEPAVHEMEVLDYLCKIWEV</sequence>
<evidence type="ECO:0000313" key="6">
    <source>
        <dbReference type="EMBL" id="TVU21191.1"/>
    </source>
</evidence>
<keyword evidence="1" id="KW-0378">Hydrolase</keyword>
<dbReference type="FunFam" id="3.90.190.10:FF:000148">
    <property type="entry name" value="Dual specificity protein phosphatase PHS1"/>
    <property type="match status" value="1"/>
</dbReference>
<feature type="domain" description="Tyrosine specific protein phosphatases" evidence="5">
    <location>
        <begin position="798"/>
        <end position="854"/>
    </location>
</feature>
<dbReference type="Gene3D" id="3.90.190.10">
    <property type="entry name" value="Protein tyrosine phosphatase superfamily"/>
    <property type="match status" value="1"/>
</dbReference>
<dbReference type="InterPro" id="IPR036940">
    <property type="entry name" value="PI3/4_kinase_cat_sf"/>
</dbReference>
<evidence type="ECO:0000256" key="3">
    <source>
        <dbReference type="SAM" id="MobiDB-lite"/>
    </source>
</evidence>
<evidence type="ECO:0008006" key="8">
    <source>
        <dbReference type="Google" id="ProtNLM"/>
    </source>
</evidence>
<dbReference type="GO" id="GO:0043622">
    <property type="term" value="P:cortical microtubule organization"/>
    <property type="evidence" value="ECO:0007669"/>
    <property type="project" value="InterPro"/>
</dbReference>
<gene>
    <name evidence="6" type="ORF">EJB05_30815</name>
</gene>
<dbReference type="GO" id="GO:0004721">
    <property type="term" value="F:phosphoprotein phosphatase activity"/>
    <property type="evidence" value="ECO:0007669"/>
    <property type="project" value="UniProtKB-KW"/>
</dbReference>
<organism evidence="6 7">
    <name type="scientific">Eragrostis curvula</name>
    <name type="common">weeping love grass</name>
    <dbReference type="NCBI Taxonomy" id="38414"/>
    <lineage>
        <taxon>Eukaryota</taxon>
        <taxon>Viridiplantae</taxon>
        <taxon>Streptophyta</taxon>
        <taxon>Embryophyta</taxon>
        <taxon>Tracheophyta</taxon>
        <taxon>Spermatophyta</taxon>
        <taxon>Magnoliopsida</taxon>
        <taxon>Liliopsida</taxon>
        <taxon>Poales</taxon>
        <taxon>Poaceae</taxon>
        <taxon>PACMAD clade</taxon>
        <taxon>Chloridoideae</taxon>
        <taxon>Eragrostideae</taxon>
        <taxon>Eragrostidinae</taxon>
        <taxon>Eragrostis</taxon>
    </lineage>
</organism>
<dbReference type="GO" id="GO:0009737">
    <property type="term" value="P:response to abscisic acid"/>
    <property type="evidence" value="ECO:0007669"/>
    <property type="project" value="InterPro"/>
</dbReference>
<evidence type="ECO:0000259" key="5">
    <source>
        <dbReference type="PROSITE" id="PS50056"/>
    </source>
</evidence>
<comment type="caution">
    <text evidence="6">The sequence shown here is derived from an EMBL/GenBank/DDBJ whole genome shotgun (WGS) entry which is preliminary data.</text>
</comment>
<dbReference type="InterPro" id="IPR035010">
    <property type="entry name" value="PHS1"/>
</dbReference>
<dbReference type="InterPro" id="IPR029021">
    <property type="entry name" value="Prot-tyrosine_phosphatase-like"/>
</dbReference>
<evidence type="ECO:0000259" key="4">
    <source>
        <dbReference type="PROSITE" id="PS50054"/>
    </source>
</evidence>
<dbReference type="InterPro" id="IPR020422">
    <property type="entry name" value="TYR_PHOSPHATASE_DUAL_dom"/>
</dbReference>
<feature type="compositionally biased region" description="Low complexity" evidence="3">
    <location>
        <begin position="1"/>
        <end position="17"/>
    </location>
</feature>
<feature type="region of interest" description="Disordered" evidence="3">
    <location>
        <begin position="592"/>
        <end position="613"/>
    </location>
</feature>
<name>A0A5J9UD63_9POAL</name>
<dbReference type="InterPro" id="IPR000340">
    <property type="entry name" value="Dual-sp_phosphatase_cat-dom"/>
</dbReference>
<feature type="region of interest" description="Disordered" evidence="3">
    <location>
        <begin position="1"/>
        <end position="25"/>
    </location>
</feature>
<dbReference type="Pfam" id="PF00782">
    <property type="entry name" value="DSPc"/>
    <property type="match status" value="1"/>
</dbReference>
<reference evidence="6 7" key="1">
    <citation type="journal article" date="2019" name="Sci. Rep.">
        <title>A high-quality genome of Eragrostis curvula grass provides insights into Poaceae evolution and supports new strategies to enhance forage quality.</title>
        <authorList>
            <person name="Carballo J."/>
            <person name="Santos B.A.C.M."/>
            <person name="Zappacosta D."/>
            <person name="Garbus I."/>
            <person name="Selva J.P."/>
            <person name="Gallo C.A."/>
            <person name="Diaz A."/>
            <person name="Albertini E."/>
            <person name="Caccamo M."/>
            <person name="Echenique V."/>
        </authorList>
    </citation>
    <scope>NUCLEOTIDE SEQUENCE [LARGE SCALE GENOMIC DNA]</scope>
    <source>
        <strain evidence="7">cv. Victoria</strain>
        <tissue evidence="6">Leaf</tissue>
    </source>
</reference>
<dbReference type="InterPro" id="IPR016130">
    <property type="entry name" value="Tyr_Pase_AS"/>
</dbReference>
<dbReference type="PANTHER" id="PTHR47100:SF7">
    <property type="entry name" value="OS01G0311500 PROTEIN"/>
    <property type="match status" value="1"/>
</dbReference>
<dbReference type="OrthoDB" id="10252009at2759"/>
<dbReference type="PROSITE" id="PS00383">
    <property type="entry name" value="TYR_PHOSPHATASE_1"/>
    <property type="match status" value="1"/>
</dbReference>
<dbReference type="InterPro" id="IPR011009">
    <property type="entry name" value="Kinase-like_dom_sf"/>
</dbReference>
<dbReference type="SUPFAM" id="SSF52799">
    <property type="entry name" value="(Phosphotyrosine protein) phosphatases II"/>
    <property type="match status" value="1"/>
</dbReference>
<dbReference type="PROSITE" id="PS50056">
    <property type="entry name" value="TYR_PHOSPHATASE_2"/>
    <property type="match status" value="1"/>
</dbReference>
<dbReference type="SMART" id="SM00195">
    <property type="entry name" value="DSPc"/>
    <property type="match status" value="1"/>
</dbReference>
<dbReference type="CDD" id="cd14498">
    <property type="entry name" value="DSP"/>
    <property type="match status" value="1"/>
</dbReference>
<dbReference type="InterPro" id="IPR015275">
    <property type="entry name" value="Actin-fragmin_kin_cat_dom"/>
</dbReference>
<dbReference type="EMBL" id="RWGY01000026">
    <property type="protein sequence ID" value="TVU21191.1"/>
    <property type="molecule type" value="Genomic_DNA"/>
</dbReference>
<proteinExistence type="predicted"/>
<dbReference type="Pfam" id="PF09192">
    <property type="entry name" value="Act-Frag_cataly"/>
    <property type="match status" value="1"/>
</dbReference>
<feature type="compositionally biased region" description="Polar residues" evidence="3">
    <location>
        <begin position="1008"/>
        <end position="1020"/>
    </location>
</feature>
<protein>
    <recommendedName>
        <fullName evidence="8">Dual specificity protein phosphatase PHS1</fullName>
    </recommendedName>
</protein>
<dbReference type="SUPFAM" id="SSF56112">
    <property type="entry name" value="Protein kinase-like (PK-like)"/>
    <property type="match status" value="1"/>
</dbReference>
<dbReference type="PROSITE" id="PS50054">
    <property type="entry name" value="TYR_PHOSPHATASE_DUAL"/>
    <property type="match status" value="1"/>
</dbReference>
<keyword evidence="7" id="KW-1185">Reference proteome</keyword>
<dbReference type="PANTHER" id="PTHR47100">
    <property type="entry name" value="DUAL SPECIFICITY PROTEIN PHOSPHATASE PHS1"/>
    <property type="match status" value="1"/>
</dbReference>
<keyword evidence="2" id="KW-0904">Protein phosphatase</keyword>
<feature type="region of interest" description="Disordered" evidence="3">
    <location>
        <begin position="996"/>
        <end position="1036"/>
    </location>
</feature>
<evidence type="ECO:0000256" key="2">
    <source>
        <dbReference type="ARBA" id="ARBA00022912"/>
    </source>
</evidence>
<feature type="domain" description="Tyrosine-protein phosphatase" evidence="4">
    <location>
        <begin position="733"/>
        <end position="878"/>
    </location>
</feature>
<dbReference type="AlphaFoldDB" id="A0A5J9UD63"/>
<dbReference type="Gramene" id="TVU21191">
    <property type="protein sequence ID" value="TVU21191"/>
    <property type="gene ID" value="EJB05_30815"/>
</dbReference>
<accession>A0A5J9UD63</accession>